<protein>
    <recommendedName>
        <fullName evidence="2 8">Shikimate dehydrogenase (NADP(+))</fullName>
        <shortName evidence="8">SDH</shortName>
        <ecNumber evidence="2 8">1.1.1.25</ecNumber>
    </recommendedName>
</protein>
<evidence type="ECO:0000313" key="13">
    <source>
        <dbReference type="Proteomes" id="UP001139353"/>
    </source>
</evidence>
<dbReference type="InterPro" id="IPR022893">
    <property type="entry name" value="Shikimate_DH_fam"/>
</dbReference>
<dbReference type="InterPro" id="IPR046346">
    <property type="entry name" value="Aminoacid_DH-like_N_sf"/>
</dbReference>
<dbReference type="EC" id="1.1.1.25" evidence="2 8"/>
<evidence type="ECO:0000256" key="6">
    <source>
        <dbReference type="ARBA" id="ARBA00023141"/>
    </source>
</evidence>
<dbReference type="InterPro" id="IPR011342">
    <property type="entry name" value="Shikimate_DH"/>
</dbReference>
<dbReference type="InterPro" id="IPR036291">
    <property type="entry name" value="NAD(P)-bd_dom_sf"/>
</dbReference>
<dbReference type="GO" id="GO:0005829">
    <property type="term" value="C:cytosol"/>
    <property type="evidence" value="ECO:0007669"/>
    <property type="project" value="TreeGrafter"/>
</dbReference>
<dbReference type="InterPro" id="IPR013708">
    <property type="entry name" value="Shikimate_DH-bd_N"/>
</dbReference>
<comment type="function">
    <text evidence="8">Involved in the biosynthesis of the chorismate, which leads to the biosynthesis of aromatic amino acids. Catalyzes the reversible NADPH linked reduction of 3-dehydroshikimate (DHSA) to yield shikimate (SA).</text>
</comment>
<name>A0A9X1YP62_9BURK</name>
<dbReference type="NCBIfam" id="NF001310">
    <property type="entry name" value="PRK00258.1-2"/>
    <property type="match status" value="1"/>
</dbReference>
<feature type="binding site" evidence="8">
    <location>
        <position position="92"/>
    </location>
    <ligand>
        <name>shikimate</name>
        <dbReference type="ChEBI" id="CHEBI:36208"/>
    </ligand>
</feature>
<dbReference type="GO" id="GO:0019632">
    <property type="term" value="P:shikimate metabolic process"/>
    <property type="evidence" value="ECO:0007669"/>
    <property type="project" value="InterPro"/>
</dbReference>
<keyword evidence="6 8" id="KW-0057">Aromatic amino acid biosynthesis</keyword>
<comment type="pathway">
    <text evidence="1 8">Metabolic intermediate biosynthesis; chorismate biosynthesis; chorismate from D-erythrose 4-phosphate and phosphoenolpyruvate: step 4/7.</text>
</comment>
<keyword evidence="13" id="KW-1185">Reference proteome</keyword>
<comment type="similarity">
    <text evidence="8">Belongs to the shikimate dehydrogenase family.</text>
</comment>
<evidence type="ECO:0000256" key="4">
    <source>
        <dbReference type="ARBA" id="ARBA00022857"/>
    </source>
</evidence>
<keyword evidence="5 8" id="KW-0560">Oxidoreductase</keyword>
<dbReference type="GO" id="GO:0008652">
    <property type="term" value="P:amino acid biosynthetic process"/>
    <property type="evidence" value="ECO:0007669"/>
    <property type="project" value="UniProtKB-KW"/>
</dbReference>
<evidence type="ECO:0000256" key="1">
    <source>
        <dbReference type="ARBA" id="ARBA00004871"/>
    </source>
</evidence>
<dbReference type="EMBL" id="JAJLJH010000008">
    <property type="protein sequence ID" value="MCK9688453.1"/>
    <property type="molecule type" value="Genomic_DNA"/>
</dbReference>
<dbReference type="CDD" id="cd01065">
    <property type="entry name" value="NAD_bind_Shikimate_DH"/>
    <property type="match status" value="1"/>
</dbReference>
<evidence type="ECO:0000259" key="9">
    <source>
        <dbReference type="Pfam" id="PF01488"/>
    </source>
</evidence>
<dbReference type="Pfam" id="PF18317">
    <property type="entry name" value="SDH_C"/>
    <property type="match status" value="1"/>
</dbReference>
<keyword evidence="4 8" id="KW-0521">NADP</keyword>
<comment type="subunit">
    <text evidence="8">Homodimer.</text>
</comment>
<sequence>MSAAANPVRLAVVGNPVSHSRSPQIHARFAAASGHAVDYTRIEAPLDGFVATLRAFADAGARGCNVTVPFKGEAFAACARLSERARRAQAVNTIVFDGEGWLGDNTDGAGLVRDIELNAGVGLRGRRVLVLGAGGAAAGALDPLLATRPAALVVANRTLAKGQALVERFAASAARLDVPLSAAALETPGAGFDVLINATAASLQATVPPLPAGTLKPGALALDMMYGAAALPFLRWARAQGAVARDGLGMLVEQAAEAYFVWMGVRPSTFQVLTELRREVDAQAAKAGASA</sequence>
<feature type="binding site" evidence="8">
    <location>
        <begin position="156"/>
        <end position="161"/>
    </location>
    <ligand>
        <name>NADP(+)</name>
        <dbReference type="ChEBI" id="CHEBI:58349"/>
    </ligand>
</feature>
<dbReference type="PANTHER" id="PTHR21089">
    <property type="entry name" value="SHIKIMATE DEHYDROGENASE"/>
    <property type="match status" value="1"/>
</dbReference>
<evidence type="ECO:0000256" key="8">
    <source>
        <dbReference type="HAMAP-Rule" id="MF_00222"/>
    </source>
</evidence>
<dbReference type="GO" id="GO:0004764">
    <property type="term" value="F:shikimate 3-dehydrogenase (NADP+) activity"/>
    <property type="evidence" value="ECO:0007669"/>
    <property type="project" value="UniProtKB-UniRule"/>
</dbReference>
<dbReference type="GO" id="GO:0009423">
    <property type="term" value="P:chorismate biosynthetic process"/>
    <property type="evidence" value="ECO:0007669"/>
    <property type="project" value="UniProtKB-UniRule"/>
</dbReference>
<dbReference type="Gene3D" id="3.40.50.10860">
    <property type="entry name" value="Leucine Dehydrogenase, chain A, domain 1"/>
    <property type="match status" value="1"/>
</dbReference>
<dbReference type="FunFam" id="3.40.50.10860:FF:000006">
    <property type="entry name" value="Shikimate dehydrogenase (NADP(+))"/>
    <property type="match status" value="1"/>
</dbReference>
<feature type="binding site" evidence="8">
    <location>
        <begin position="132"/>
        <end position="136"/>
    </location>
    <ligand>
        <name>NADP(+)</name>
        <dbReference type="ChEBI" id="CHEBI:58349"/>
    </ligand>
</feature>
<feature type="active site" description="Proton acceptor" evidence="8">
    <location>
        <position position="71"/>
    </location>
</feature>
<feature type="binding site" evidence="8">
    <location>
        <position position="254"/>
    </location>
    <ligand>
        <name>shikimate</name>
        <dbReference type="ChEBI" id="CHEBI:36208"/>
    </ligand>
</feature>
<comment type="caution">
    <text evidence="12">The sequence shown here is derived from an EMBL/GenBank/DDBJ whole genome shotgun (WGS) entry which is preliminary data.</text>
</comment>
<keyword evidence="3 8" id="KW-0028">Amino-acid biosynthesis</keyword>
<evidence type="ECO:0000256" key="7">
    <source>
        <dbReference type="ARBA" id="ARBA00049442"/>
    </source>
</evidence>
<dbReference type="InterPro" id="IPR041121">
    <property type="entry name" value="SDH_C"/>
</dbReference>
<feature type="binding site" evidence="8">
    <location>
        <position position="226"/>
    </location>
    <ligand>
        <name>shikimate</name>
        <dbReference type="ChEBI" id="CHEBI:36208"/>
    </ligand>
</feature>
<dbReference type="Proteomes" id="UP001139353">
    <property type="component" value="Unassembled WGS sequence"/>
</dbReference>
<evidence type="ECO:0000313" key="12">
    <source>
        <dbReference type="EMBL" id="MCK9688453.1"/>
    </source>
</evidence>
<dbReference type="AlphaFoldDB" id="A0A9X1YP62"/>
<feature type="binding site" evidence="8">
    <location>
        <position position="83"/>
    </location>
    <ligand>
        <name>NADP(+)</name>
        <dbReference type="ChEBI" id="CHEBI:58349"/>
    </ligand>
</feature>
<feature type="binding site" evidence="8">
    <location>
        <begin position="20"/>
        <end position="22"/>
    </location>
    <ligand>
        <name>shikimate</name>
        <dbReference type="ChEBI" id="CHEBI:36208"/>
    </ligand>
</feature>
<feature type="domain" description="Shikimate dehydrogenase substrate binding N-terminal" evidence="10">
    <location>
        <begin position="12"/>
        <end position="94"/>
    </location>
</feature>
<evidence type="ECO:0000259" key="11">
    <source>
        <dbReference type="Pfam" id="PF18317"/>
    </source>
</evidence>
<feature type="binding site" evidence="8">
    <location>
        <position position="67"/>
    </location>
    <ligand>
        <name>shikimate</name>
        <dbReference type="ChEBI" id="CHEBI:36208"/>
    </ligand>
</feature>
<proteinExistence type="inferred from homology"/>
<dbReference type="NCBIfam" id="TIGR00507">
    <property type="entry name" value="aroE"/>
    <property type="match status" value="1"/>
</dbReference>
<dbReference type="InterPro" id="IPR006151">
    <property type="entry name" value="Shikm_DH/Glu-tRNA_Rdtase"/>
</dbReference>
<accession>A0A9X1YP62</accession>
<dbReference type="HAMAP" id="MF_00222">
    <property type="entry name" value="Shikimate_DH_AroE"/>
    <property type="match status" value="1"/>
</dbReference>
<dbReference type="RefSeq" id="WP_275684491.1">
    <property type="nucleotide sequence ID" value="NZ_JAJLJH010000008.1"/>
</dbReference>
<feature type="domain" description="SDH C-terminal" evidence="11">
    <location>
        <begin position="247"/>
        <end position="268"/>
    </location>
</feature>
<comment type="catalytic activity">
    <reaction evidence="7 8">
        <text>shikimate + NADP(+) = 3-dehydroshikimate + NADPH + H(+)</text>
        <dbReference type="Rhea" id="RHEA:17737"/>
        <dbReference type="ChEBI" id="CHEBI:15378"/>
        <dbReference type="ChEBI" id="CHEBI:16630"/>
        <dbReference type="ChEBI" id="CHEBI:36208"/>
        <dbReference type="ChEBI" id="CHEBI:57783"/>
        <dbReference type="ChEBI" id="CHEBI:58349"/>
        <dbReference type="EC" id="1.1.1.25"/>
    </reaction>
</comment>
<evidence type="ECO:0000256" key="5">
    <source>
        <dbReference type="ARBA" id="ARBA00023002"/>
    </source>
</evidence>
<feature type="binding site" evidence="8">
    <location>
        <position position="247"/>
    </location>
    <ligand>
        <name>NADP(+)</name>
        <dbReference type="ChEBI" id="CHEBI:58349"/>
    </ligand>
</feature>
<dbReference type="SUPFAM" id="SSF51735">
    <property type="entry name" value="NAD(P)-binding Rossmann-fold domains"/>
    <property type="match status" value="1"/>
</dbReference>
<feature type="domain" description="Quinate/shikimate 5-dehydrogenase/glutamyl-tRNA reductase" evidence="9">
    <location>
        <begin position="123"/>
        <end position="202"/>
    </location>
</feature>
<dbReference type="SUPFAM" id="SSF53223">
    <property type="entry name" value="Aminoacid dehydrogenase-like, N-terminal domain"/>
    <property type="match status" value="1"/>
</dbReference>
<reference evidence="12" key="1">
    <citation type="submission" date="2021-11" db="EMBL/GenBank/DDBJ databases">
        <title>BS-T2-15 a new species belonging to the Comamonadaceae family isolated from the soil of a French oak forest.</title>
        <authorList>
            <person name="Mieszkin S."/>
            <person name="Alain K."/>
        </authorList>
    </citation>
    <scope>NUCLEOTIDE SEQUENCE</scope>
    <source>
        <strain evidence="12">BS-T2-15</strain>
    </source>
</reference>
<organism evidence="12 13">
    <name type="scientific">Scleromatobacter humisilvae</name>
    <dbReference type="NCBI Taxonomy" id="2897159"/>
    <lineage>
        <taxon>Bacteria</taxon>
        <taxon>Pseudomonadati</taxon>
        <taxon>Pseudomonadota</taxon>
        <taxon>Betaproteobacteria</taxon>
        <taxon>Burkholderiales</taxon>
        <taxon>Sphaerotilaceae</taxon>
        <taxon>Scleromatobacter</taxon>
    </lineage>
</organism>
<evidence type="ECO:0000259" key="10">
    <source>
        <dbReference type="Pfam" id="PF08501"/>
    </source>
</evidence>
<feature type="binding site" evidence="8">
    <location>
        <position position="224"/>
    </location>
    <ligand>
        <name>NADP(+)</name>
        <dbReference type="ChEBI" id="CHEBI:58349"/>
    </ligand>
</feature>
<dbReference type="Gene3D" id="3.40.50.720">
    <property type="entry name" value="NAD(P)-binding Rossmann-like Domain"/>
    <property type="match status" value="1"/>
</dbReference>
<feature type="binding site" evidence="8">
    <location>
        <position position="107"/>
    </location>
    <ligand>
        <name>shikimate</name>
        <dbReference type="ChEBI" id="CHEBI:36208"/>
    </ligand>
</feature>
<gene>
    <name evidence="8 12" type="primary">aroE</name>
    <name evidence="12" type="ORF">LPC04_22315</name>
</gene>
<evidence type="ECO:0000256" key="2">
    <source>
        <dbReference type="ARBA" id="ARBA00012962"/>
    </source>
</evidence>
<evidence type="ECO:0000256" key="3">
    <source>
        <dbReference type="ARBA" id="ARBA00022605"/>
    </source>
</evidence>
<dbReference type="Pfam" id="PF08501">
    <property type="entry name" value="Shikimate_dh_N"/>
    <property type="match status" value="1"/>
</dbReference>
<dbReference type="PANTHER" id="PTHR21089:SF1">
    <property type="entry name" value="BIFUNCTIONAL 3-DEHYDROQUINATE DEHYDRATASE_SHIKIMATE DEHYDROGENASE, CHLOROPLASTIC"/>
    <property type="match status" value="1"/>
</dbReference>
<dbReference type="GO" id="GO:0050661">
    <property type="term" value="F:NADP binding"/>
    <property type="evidence" value="ECO:0007669"/>
    <property type="project" value="InterPro"/>
</dbReference>
<dbReference type="GO" id="GO:0009073">
    <property type="term" value="P:aromatic amino acid family biosynthetic process"/>
    <property type="evidence" value="ECO:0007669"/>
    <property type="project" value="UniProtKB-KW"/>
</dbReference>
<dbReference type="Pfam" id="PF01488">
    <property type="entry name" value="Shikimate_DH"/>
    <property type="match status" value="1"/>
</dbReference>